<dbReference type="EMBL" id="FZNM01000015">
    <property type="protein sequence ID" value="SNR66637.1"/>
    <property type="molecule type" value="Genomic_DNA"/>
</dbReference>
<reference evidence="2" key="1">
    <citation type="submission" date="2017-06" db="EMBL/GenBank/DDBJ databases">
        <authorList>
            <person name="Varghese N."/>
            <person name="Submissions S."/>
        </authorList>
    </citation>
    <scope>NUCLEOTIDE SEQUENCE [LARGE SCALE GENOMIC DNA]</scope>
    <source>
        <strain evidence="2">DSM 26170</strain>
    </source>
</reference>
<dbReference type="Proteomes" id="UP000198409">
    <property type="component" value="Unassembled WGS sequence"/>
</dbReference>
<dbReference type="RefSeq" id="WP_089389115.1">
    <property type="nucleotide sequence ID" value="NZ_FZNM01000015.1"/>
</dbReference>
<name>A0A238Y6A6_9RHOB</name>
<gene>
    <name evidence="1" type="ORF">SAMN06265378_11526</name>
</gene>
<evidence type="ECO:0000313" key="2">
    <source>
        <dbReference type="Proteomes" id="UP000198409"/>
    </source>
</evidence>
<proteinExistence type="predicted"/>
<sequence length="77" mass="8413">MSLIKNVTNTWSDPVALATDEIWQARWGSVFLTTTANPDPKDGFSLEQGQGVLIGAGTQVRYRKEGRVDAVIVHEAV</sequence>
<protein>
    <submittedName>
        <fullName evidence="1">Uncharacterized protein</fullName>
    </submittedName>
</protein>
<accession>A0A238Y6A6</accession>
<organism evidence="1 2">
    <name type="scientific">Paracoccus sediminis</name>
    <dbReference type="NCBI Taxonomy" id="1214787"/>
    <lineage>
        <taxon>Bacteria</taxon>
        <taxon>Pseudomonadati</taxon>
        <taxon>Pseudomonadota</taxon>
        <taxon>Alphaproteobacteria</taxon>
        <taxon>Rhodobacterales</taxon>
        <taxon>Paracoccaceae</taxon>
        <taxon>Paracoccus</taxon>
    </lineage>
</organism>
<dbReference type="AlphaFoldDB" id="A0A238Y6A6"/>
<evidence type="ECO:0000313" key="1">
    <source>
        <dbReference type="EMBL" id="SNR66637.1"/>
    </source>
</evidence>